<evidence type="ECO:0008006" key="6">
    <source>
        <dbReference type="Google" id="ProtNLM"/>
    </source>
</evidence>
<evidence type="ECO:0000313" key="5">
    <source>
        <dbReference type="Proteomes" id="UP001174909"/>
    </source>
</evidence>
<name>A0AA35T5B8_GEOBA</name>
<evidence type="ECO:0000256" key="3">
    <source>
        <dbReference type="SAM" id="MobiDB-lite"/>
    </source>
</evidence>
<gene>
    <name evidence="4" type="ORF">GBAR_LOCUS23080</name>
</gene>
<reference evidence="4" key="1">
    <citation type="submission" date="2023-03" db="EMBL/GenBank/DDBJ databases">
        <authorList>
            <person name="Steffen K."/>
            <person name="Cardenas P."/>
        </authorList>
    </citation>
    <scope>NUCLEOTIDE SEQUENCE</scope>
</reference>
<dbReference type="InterPro" id="IPR029391">
    <property type="entry name" value="CSN9_metazoa"/>
</dbReference>
<keyword evidence="2" id="KW-0736">Signalosome</keyword>
<keyword evidence="5" id="KW-1185">Reference proteome</keyword>
<dbReference type="Proteomes" id="UP001174909">
    <property type="component" value="Unassembled WGS sequence"/>
</dbReference>
<evidence type="ECO:0000256" key="1">
    <source>
        <dbReference type="ARBA" id="ARBA00009162"/>
    </source>
</evidence>
<evidence type="ECO:0000256" key="2">
    <source>
        <dbReference type="ARBA" id="ARBA00022790"/>
    </source>
</evidence>
<dbReference type="Pfam" id="PF15004">
    <property type="entry name" value="MYEOV2"/>
    <property type="match status" value="1"/>
</dbReference>
<organism evidence="4 5">
    <name type="scientific">Geodia barretti</name>
    <name type="common">Barrett's horny sponge</name>
    <dbReference type="NCBI Taxonomy" id="519541"/>
    <lineage>
        <taxon>Eukaryota</taxon>
        <taxon>Metazoa</taxon>
        <taxon>Porifera</taxon>
        <taxon>Demospongiae</taxon>
        <taxon>Heteroscleromorpha</taxon>
        <taxon>Tetractinellida</taxon>
        <taxon>Astrophorina</taxon>
        <taxon>Geodiidae</taxon>
        <taxon>Geodia</taxon>
    </lineage>
</organism>
<dbReference type="EMBL" id="CASHTH010003192">
    <property type="protein sequence ID" value="CAI8041534.1"/>
    <property type="molecule type" value="Genomic_DNA"/>
</dbReference>
<comment type="caution">
    <text evidence="4">The sequence shown here is derived from an EMBL/GenBank/DDBJ whole genome shotgun (WGS) entry which is preliminary data.</text>
</comment>
<protein>
    <recommendedName>
        <fullName evidence="6">COP9 signalosome complex subunit 9</fullName>
    </recommendedName>
</protein>
<feature type="region of interest" description="Disordered" evidence="3">
    <location>
        <begin position="1"/>
        <end position="23"/>
    </location>
</feature>
<dbReference type="AlphaFoldDB" id="A0AA35T5B8"/>
<sequence length="67" mass="7655">MSQQRTGKIPVTSSREDTLSESQWSMEFDNYEEGGTAITTDLSQNDRAVHIDFFNSFEDIFDDDALD</sequence>
<evidence type="ECO:0000313" key="4">
    <source>
        <dbReference type="EMBL" id="CAI8041534.1"/>
    </source>
</evidence>
<comment type="similarity">
    <text evidence="1">Belongs to the CSN9 family.</text>
</comment>
<proteinExistence type="inferred from homology"/>
<accession>A0AA35T5B8</accession>
<dbReference type="GO" id="GO:0008180">
    <property type="term" value="C:COP9 signalosome"/>
    <property type="evidence" value="ECO:0007669"/>
    <property type="project" value="UniProtKB-KW"/>
</dbReference>